<dbReference type="OrthoDB" id="2971182at2759"/>
<keyword evidence="1" id="KW-0472">Membrane</keyword>
<dbReference type="Proteomes" id="UP000092993">
    <property type="component" value="Unassembled WGS sequence"/>
</dbReference>
<evidence type="ECO:0000256" key="1">
    <source>
        <dbReference type="SAM" id="Phobius"/>
    </source>
</evidence>
<evidence type="ECO:0000259" key="2">
    <source>
        <dbReference type="Pfam" id="PF20152"/>
    </source>
</evidence>
<name>A0A1C7MJ68_GRIFR</name>
<evidence type="ECO:0000313" key="3">
    <source>
        <dbReference type="EMBL" id="OBZ76860.1"/>
    </source>
</evidence>
<proteinExistence type="predicted"/>
<dbReference type="AlphaFoldDB" id="A0A1C7MJ68"/>
<dbReference type="Pfam" id="PF20152">
    <property type="entry name" value="DUF6534"/>
    <property type="match status" value="1"/>
</dbReference>
<comment type="caution">
    <text evidence="3">The sequence shown here is derived from an EMBL/GenBank/DDBJ whole genome shotgun (WGS) entry which is preliminary data.</text>
</comment>
<feature type="domain" description="DUF6534" evidence="2">
    <location>
        <begin position="157"/>
        <end position="242"/>
    </location>
</feature>
<evidence type="ECO:0000313" key="4">
    <source>
        <dbReference type="Proteomes" id="UP000092993"/>
    </source>
</evidence>
<reference evidence="3 4" key="1">
    <citation type="submission" date="2016-03" db="EMBL/GenBank/DDBJ databases">
        <title>Whole genome sequencing of Grifola frondosa 9006-11.</title>
        <authorList>
            <person name="Min B."/>
            <person name="Park H."/>
            <person name="Kim J.-G."/>
            <person name="Cho H."/>
            <person name="Oh Y.-L."/>
            <person name="Kong W.-S."/>
            <person name="Choi I.-G."/>
        </authorList>
    </citation>
    <scope>NUCLEOTIDE SEQUENCE [LARGE SCALE GENOMIC DNA]</scope>
    <source>
        <strain evidence="3 4">9006-11</strain>
    </source>
</reference>
<dbReference type="EMBL" id="LUGG01000003">
    <property type="protein sequence ID" value="OBZ76860.1"/>
    <property type="molecule type" value="Genomic_DNA"/>
</dbReference>
<gene>
    <name evidence="3" type="ORF">A0H81_03441</name>
</gene>
<keyword evidence="1" id="KW-0812">Transmembrane</keyword>
<accession>A0A1C7MJ68</accession>
<organism evidence="3 4">
    <name type="scientific">Grifola frondosa</name>
    <name type="common">Maitake</name>
    <name type="synonym">Polyporus frondosus</name>
    <dbReference type="NCBI Taxonomy" id="5627"/>
    <lineage>
        <taxon>Eukaryota</taxon>
        <taxon>Fungi</taxon>
        <taxon>Dikarya</taxon>
        <taxon>Basidiomycota</taxon>
        <taxon>Agaricomycotina</taxon>
        <taxon>Agaricomycetes</taxon>
        <taxon>Polyporales</taxon>
        <taxon>Grifolaceae</taxon>
        <taxon>Grifola</taxon>
    </lineage>
</organism>
<dbReference type="InterPro" id="IPR045339">
    <property type="entry name" value="DUF6534"/>
</dbReference>
<keyword evidence="4" id="KW-1185">Reference proteome</keyword>
<sequence>MLAVLGTSCWNLSRERRCQLKEALAVWPTSMISDVNQMRACRRLHQRRHHDPDLRSLIKFLRIDDMDTSRRAHCMRPVRSNNIADIHVYANIPERSPFFEDYGQFNSVFIKLQLNLRSLKVAILWAGSVGVPLNAQNMSFIDISSSSSAHGSPRGFGIDVAVASILIYHLRKGRNGWKSSDGMLTWLSVYTINTGALTSIFSVITVLLFATEKNSIIFMAFVEMQSKLYANSFLGSLNARQHIRNKYNDQSSFALSSRSQFKAAAPARVDIFQDTVITDDTGAAATQPMAFADKKQDELV</sequence>
<dbReference type="PANTHER" id="PTHR40465:SF1">
    <property type="entry name" value="DUF6534 DOMAIN-CONTAINING PROTEIN"/>
    <property type="match status" value="1"/>
</dbReference>
<protein>
    <recommendedName>
        <fullName evidence="2">DUF6534 domain-containing protein</fullName>
    </recommendedName>
</protein>
<dbReference type="STRING" id="5627.A0A1C7MJ68"/>
<keyword evidence="1" id="KW-1133">Transmembrane helix</keyword>
<dbReference type="PANTHER" id="PTHR40465">
    <property type="entry name" value="CHROMOSOME 1, WHOLE GENOME SHOTGUN SEQUENCE"/>
    <property type="match status" value="1"/>
</dbReference>
<feature type="transmembrane region" description="Helical" evidence="1">
    <location>
        <begin position="183"/>
        <end position="210"/>
    </location>
</feature>